<comment type="caution">
    <text evidence="2">The sequence shown here is derived from an EMBL/GenBank/DDBJ whole genome shotgun (WGS) entry which is preliminary data.</text>
</comment>
<evidence type="ECO:0000313" key="3">
    <source>
        <dbReference type="Proteomes" id="UP001149165"/>
    </source>
</evidence>
<keyword evidence="3" id="KW-1185">Reference proteome</keyword>
<gene>
    <name evidence="2" type="ORF">N7456_002674</name>
</gene>
<evidence type="ECO:0000313" key="2">
    <source>
        <dbReference type="EMBL" id="KAJ5114140.1"/>
    </source>
</evidence>
<organism evidence="2 3">
    <name type="scientific">Penicillium angulare</name>
    <dbReference type="NCBI Taxonomy" id="116970"/>
    <lineage>
        <taxon>Eukaryota</taxon>
        <taxon>Fungi</taxon>
        <taxon>Dikarya</taxon>
        <taxon>Ascomycota</taxon>
        <taxon>Pezizomycotina</taxon>
        <taxon>Eurotiomycetes</taxon>
        <taxon>Eurotiomycetidae</taxon>
        <taxon>Eurotiales</taxon>
        <taxon>Aspergillaceae</taxon>
        <taxon>Penicillium</taxon>
    </lineage>
</organism>
<dbReference type="EMBL" id="JAPQKH010000002">
    <property type="protein sequence ID" value="KAJ5114140.1"/>
    <property type="molecule type" value="Genomic_DNA"/>
</dbReference>
<name>A0A9W9G9P5_9EURO</name>
<protein>
    <submittedName>
        <fullName evidence="2">Uncharacterized protein</fullName>
    </submittedName>
</protein>
<accession>A0A9W9G9P5</accession>
<feature type="compositionally biased region" description="Basic and acidic residues" evidence="1">
    <location>
        <begin position="154"/>
        <end position="167"/>
    </location>
</feature>
<proteinExistence type="predicted"/>
<feature type="region of interest" description="Disordered" evidence="1">
    <location>
        <begin position="135"/>
        <end position="167"/>
    </location>
</feature>
<evidence type="ECO:0000256" key="1">
    <source>
        <dbReference type="SAM" id="MobiDB-lite"/>
    </source>
</evidence>
<dbReference type="AlphaFoldDB" id="A0A9W9G9P5"/>
<reference evidence="2" key="1">
    <citation type="submission" date="2022-11" db="EMBL/GenBank/DDBJ databases">
        <authorList>
            <person name="Petersen C."/>
        </authorList>
    </citation>
    <scope>NUCLEOTIDE SEQUENCE</scope>
    <source>
        <strain evidence="2">IBT 30069</strain>
    </source>
</reference>
<dbReference type="Proteomes" id="UP001149165">
    <property type="component" value="Unassembled WGS sequence"/>
</dbReference>
<feature type="compositionally biased region" description="Low complexity" evidence="1">
    <location>
        <begin position="139"/>
        <end position="150"/>
    </location>
</feature>
<sequence>MHTWASFSTRGPISNQTHRTAAVNSRVQHCCMLHEKDSRYRSHNISASCQDNTGRGWTESHNLEALEAQSNILRTDGAIQIQTNPSSPYLQARGKQLNSRHLLSHPPSLKSQISNLQLQASYSPDVLYNENNHIANRQNSTPSNYSSPTTAVDDSDHPTDPKYHSTP</sequence>
<reference evidence="2" key="2">
    <citation type="journal article" date="2023" name="IMA Fungus">
        <title>Comparative genomic study of the Penicillium genus elucidates a diverse pangenome and 15 lateral gene transfer events.</title>
        <authorList>
            <person name="Petersen C."/>
            <person name="Sorensen T."/>
            <person name="Nielsen M.R."/>
            <person name="Sondergaard T.E."/>
            <person name="Sorensen J.L."/>
            <person name="Fitzpatrick D.A."/>
            <person name="Frisvad J.C."/>
            <person name="Nielsen K.L."/>
        </authorList>
    </citation>
    <scope>NUCLEOTIDE SEQUENCE</scope>
    <source>
        <strain evidence="2">IBT 30069</strain>
    </source>
</reference>